<dbReference type="AlphaFoldDB" id="A0A059BPB0"/>
<sequence length="253" mass="28316">MVGDFKNLLSKLIWLSWSDCPSELNATNLCLKKLAVLKLSGSKITEDWAGWEPCLVSENLKVIQITSCESLKRTPDFSKCSNLKRLVVAGCTTSLVVAGSLFELEHLKYLEITSRGDQLRENCDPFVLSGPKSLSTLKIGRMAVQELHQSVEEMKGLKYLSTVGCRFPRTLPDCIGKLKSLLVLKLENMEITELPSSIGNLKRLEILYLNRTAIKELPRAIGMLENLKELSARFCQNLERDIPSEIGGLSFLR</sequence>
<dbReference type="PANTHER" id="PTHR47186:SF18">
    <property type="entry name" value="RX N-TERMINAL DOMAIN-CONTAINING PROTEIN"/>
    <property type="match status" value="1"/>
</dbReference>
<dbReference type="Gene3D" id="3.80.10.10">
    <property type="entry name" value="Ribonuclease Inhibitor"/>
    <property type="match status" value="2"/>
</dbReference>
<accession>A0A059BPB0</accession>
<dbReference type="PANTHER" id="PTHR47186">
    <property type="entry name" value="LEUCINE-RICH REPEAT-CONTAINING PROTEIN 57"/>
    <property type="match status" value="1"/>
</dbReference>
<dbReference type="EMBL" id="KK198758">
    <property type="protein sequence ID" value="KCW67731.1"/>
    <property type="molecule type" value="Genomic_DNA"/>
</dbReference>
<gene>
    <name evidence="3" type="ORF">EUGRSUZ_F01468</name>
</gene>
<proteinExistence type="predicted"/>
<feature type="domain" description="Disease resistance R13L4/SHOC-2-like LRR" evidence="2">
    <location>
        <begin position="151"/>
        <end position="253"/>
    </location>
</feature>
<dbReference type="InterPro" id="IPR055414">
    <property type="entry name" value="LRR_R13L4/SHOC2-like"/>
</dbReference>
<protein>
    <recommendedName>
        <fullName evidence="2">Disease resistance R13L4/SHOC-2-like LRR domain-containing protein</fullName>
    </recommendedName>
</protein>
<dbReference type="Pfam" id="PF23598">
    <property type="entry name" value="LRR_14"/>
    <property type="match status" value="1"/>
</dbReference>
<reference evidence="3" key="1">
    <citation type="submission" date="2013-07" db="EMBL/GenBank/DDBJ databases">
        <title>The genome of Eucalyptus grandis.</title>
        <authorList>
            <person name="Schmutz J."/>
            <person name="Hayes R."/>
            <person name="Myburg A."/>
            <person name="Tuskan G."/>
            <person name="Grattapaglia D."/>
            <person name="Rokhsar D.S."/>
        </authorList>
    </citation>
    <scope>NUCLEOTIDE SEQUENCE</scope>
    <source>
        <tissue evidence="3">Leaf extractions</tissue>
    </source>
</reference>
<name>A0A059BPB0_EUCGR</name>
<keyword evidence="1" id="KW-0677">Repeat</keyword>
<evidence type="ECO:0000259" key="2">
    <source>
        <dbReference type="Pfam" id="PF23598"/>
    </source>
</evidence>
<dbReference type="STRING" id="71139.A0A059BPB0"/>
<evidence type="ECO:0000256" key="1">
    <source>
        <dbReference type="ARBA" id="ARBA00022737"/>
    </source>
</evidence>
<organism evidence="3">
    <name type="scientific">Eucalyptus grandis</name>
    <name type="common">Flooded gum</name>
    <dbReference type="NCBI Taxonomy" id="71139"/>
    <lineage>
        <taxon>Eukaryota</taxon>
        <taxon>Viridiplantae</taxon>
        <taxon>Streptophyta</taxon>
        <taxon>Embryophyta</taxon>
        <taxon>Tracheophyta</taxon>
        <taxon>Spermatophyta</taxon>
        <taxon>Magnoliopsida</taxon>
        <taxon>eudicotyledons</taxon>
        <taxon>Gunneridae</taxon>
        <taxon>Pentapetalae</taxon>
        <taxon>rosids</taxon>
        <taxon>malvids</taxon>
        <taxon>Myrtales</taxon>
        <taxon>Myrtaceae</taxon>
        <taxon>Myrtoideae</taxon>
        <taxon>Eucalypteae</taxon>
        <taxon>Eucalyptus</taxon>
    </lineage>
</organism>
<feature type="non-terminal residue" evidence="3">
    <location>
        <position position="253"/>
    </location>
</feature>
<evidence type="ECO:0000313" key="3">
    <source>
        <dbReference type="EMBL" id="KCW67731.1"/>
    </source>
</evidence>
<dbReference type="Gramene" id="KCW67731">
    <property type="protein sequence ID" value="KCW67731"/>
    <property type="gene ID" value="EUGRSUZ_F01468"/>
</dbReference>
<dbReference type="InParanoid" id="A0A059BPB0"/>
<dbReference type="SUPFAM" id="SSF52058">
    <property type="entry name" value="L domain-like"/>
    <property type="match status" value="1"/>
</dbReference>
<dbReference type="InterPro" id="IPR032675">
    <property type="entry name" value="LRR_dom_sf"/>
</dbReference>